<evidence type="ECO:0008006" key="4">
    <source>
        <dbReference type="Google" id="ProtNLM"/>
    </source>
</evidence>
<keyword evidence="3" id="KW-1185">Reference proteome</keyword>
<name>A0A0F4JRS4_9ACTN</name>
<accession>A0A0F4JRS4</accession>
<dbReference type="EMBL" id="JZWV01000154">
    <property type="protein sequence ID" value="KJY36529.1"/>
    <property type="molecule type" value="Genomic_DNA"/>
</dbReference>
<proteinExistence type="predicted"/>
<feature type="region of interest" description="Disordered" evidence="1">
    <location>
        <begin position="60"/>
        <end position="93"/>
    </location>
</feature>
<dbReference type="PATRIC" id="fig|68223.7.peg.4283"/>
<protein>
    <recommendedName>
        <fullName evidence="4">AMP-binding enzyme C-terminal domain-containing protein</fullName>
    </recommendedName>
</protein>
<dbReference type="SUPFAM" id="SSF56801">
    <property type="entry name" value="Acetyl-CoA synthetase-like"/>
    <property type="match status" value="1"/>
</dbReference>
<gene>
    <name evidence="2" type="ORF">VR44_07880</name>
</gene>
<organism evidence="2 3">
    <name type="scientific">Streptomyces katrae</name>
    <dbReference type="NCBI Taxonomy" id="68223"/>
    <lineage>
        <taxon>Bacteria</taxon>
        <taxon>Bacillati</taxon>
        <taxon>Actinomycetota</taxon>
        <taxon>Actinomycetes</taxon>
        <taxon>Kitasatosporales</taxon>
        <taxon>Streptomycetaceae</taxon>
        <taxon>Streptomyces</taxon>
    </lineage>
</organism>
<reference evidence="2 3" key="1">
    <citation type="submission" date="2015-02" db="EMBL/GenBank/DDBJ databases">
        <authorList>
            <person name="Ju K.-S."/>
            <person name="Doroghazi J.R."/>
            <person name="Metcalf W."/>
        </authorList>
    </citation>
    <scope>NUCLEOTIDE SEQUENCE [LARGE SCALE GENOMIC DNA]</scope>
    <source>
        <strain evidence="2 3">NRRL ISP-5550</strain>
    </source>
</reference>
<evidence type="ECO:0000256" key="1">
    <source>
        <dbReference type="SAM" id="MobiDB-lite"/>
    </source>
</evidence>
<comment type="caution">
    <text evidence="2">The sequence shown here is derived from an EMBL/GenBank/DDBJ whole genome shotgun (WGS) entry which is preliminary data.</text>
</comment>
<evidence type="ECO:0000313" key="2">
    <source>
        <dbReference type="EMBL" id="KJY36529.1"/>
    </source>
</evidence>
<dbReference type="Proteomes" id="UP000033551">
    <property type="component" value="Unassembled WGS sequence"/>
</dbReference>
<evidence type="ECO:0000313" key="3">
    <source>
        <dbReference type="Proteomes" id="UP000033551"/>
    </source>
</evidence>
<dbReference type="AlphaFoldDB" id="A0A0F4JRS4"/>
<sequence>MGGVAGRPPGRVRAMAPMAVPPATAAARREPPPSAALVRRELPEEKWVRVVEFAGSLPRTRSGKVRGAGLKGRAPGTEFGMAPLRGPRVDAAG</sequence>